<dbReference type="SUPFAM" id="SSF53271">
    <property type="entry name" value="PRTase-like"/>
    <property type="match status" value="1"/>
</dbReference>
<keyword evidence="2" id="KW-0732">Signal</keyword>
<dbReference type="EMBL" id="BNAU01000012">
    <property type="protein sequence ID" value="GHF27226.1"/>
    <property type="molecule type" value="Genomic_DNA"/>
</dbReference>
<dbReference type="PANTHER" id="PTHR47505">
    <property type="entry name" value="DNA UTILIZATION PROTEIN YHGH"/>
    <property type="match status" value="1"/>
</dbReference>
<reference evidence="4" key="1">
    <citation type="journal article" date="2019" name="Int. J. Syst. Evol. Microbiol.">
        <title>The Global Catalogue of Microorganisms (GCM) 10K type strain sequencing project: providing services to taxonomists for standard genome sequencing and annotation.</title>
        <authorList>
            <consortium name="The Broad Institute Genomics Platform"/>
            <consortium name="The Broad Institute Genome Sequencing Center for Infectious Disease"/>
            <person name="Wu L."/>
            <person name="Ma J."/>
        </authorList>
    </citation>
    <scope>NUCLEOTIDE SEQUENCE [LARGE SCALE GENOMIC DNA]</scope>
    <source>
        <strain evidence="4">CGMCC 4.7677</strain>
    </source>
</reference>
<dbReference type="Gene3D" id="3.40.50.2020">
    <property type="match status" value="1"/>
</dbReference>
<comment type="caution">
    <text evidence="3">The sequence shown here is derived from an EMBL/GenBank/DDBJ whole genome shotgun (WGS) entry which is preliminary data.</text>
</comment>
<feature type="signal peptide" evidence="2">
    <location>
        <begin position="1"/>
        <end position="24"/>
    </location>
</feature>
<dbReference type="Proteomes" id="UP000605897">
    <property type="component" value="Unassembled WGS sequence"/>
</dbReference>
<evidence type="ECO:0000256" key="2">
    <source>
        <dbReference type="SAM" id="SignalP"/>
    </source>
</evidence>
<gene>
    <name evidence="3" type="ORF">GCM10017786_71800</name>
</gene>
<evidence type="ECO:0008006" key="5">
    <source>
        <dbReference type="Google" id="ProtNLM"/>
    </source>
</evidence>
<evidence type="ECO:0000313" key="3">
    <source>
        <dbReference type="EMBL" id="GHF27226.1"/>
    </source>
</evidence>
<proteinExistence type="inferred from homology"/>
<evidence type="ECO:0000313" key="4">
    <source>
        <dbReference type="Proteomes" id="UP000605897"/>
    </source>
</evidence>
<accession>A0ABQ3JGP2</accession>
<dbReference type="InterPro" id="IPR051910">
    <property type="entry name" value="ComF/GntX_DNA_util-trans"/>
</dbReference>
<comment type="similarity">
    <text evidence="1">Belongs to the ComF/GntX family.</text>
</comment>
<organism evidence="3 4">
    <name type="scientific">Amycolatopsis deserti</name>
    <dbReference type="NCBI Taxonomy" id="185696"/>
    <lineage>
        <taxon>Bacteria</taxon>
        <taxon>Bacillati</taxon>
        <taxon>Actinomycetota</taxon>
        <taxon>Actinomycetes</taxon>
        <taxon>Pseudonocardiales</taxon>
        <taxon>Pseudonocardiaceae</taxon>
        <taxon>Amycolatopsis</taxon>
    </lineage>
</organism>
<name>A0ABQ3JGP2_9PSEU</name>
<protein>
    <recommendedName>
        <fullName evidence="5">Amidophosphoribosyltransferase</fullName>
    </recommendedName>
</protein>
<dbReference type="InterPro" id="IPR029057">
    <property type="entry name" value="PRTase-like"/>
</dbReference>
<keyword evidence="4" id="KW-1185">Reference proteome</keyword>
<sequence length="220" mass="22661">MNFGSLALDLLLPALCAGCGVAGAACCAACLLELARPHPAPRGSAAVPVYALAPYGGTARRLVLAYKERGRRDLADPLGRALADALPHLPEARAAPDGTWWLVPAPSRRSASRRRGGAHLHRLARRCAAHLAEAGHAAAVAPALGLSSRARDAVGLDRDQRAQNLAGRLRLDPRGHPPPGTPVVLLDDVITTGATIAACTRTLASAGWEVSAALVLTSAS</sequence>
<dbReference type="PANTHER" id="PTHR47505:SF1">
    <property type="entry name" value="DNA UTILIZATION PROTEIN YHGH"/>
    <property type="match status" value="1"/>
</dbReference>
<dbReference type="CDD" id="cd06223">
    <property type="entry name" value="PRTases_typeI"/>
    <property type="match status" value="1"/>
</dbReference>
<feature type="chain" id="PRO_5045668779" description="Amidophosphoribosyltransferase" evidence="2">
    <location>
        <begin position="25"/>
        <end position="220"/>
    </location>
</feature>
<dbReference type="InterPro" id="IPR000836">
    <property type="entry name" value="PRTase_dom"/>
</dbReference>
<dbReference type="RefSeq" id="WP_191249099.1">
    <property type="nucleotide sequence ID" value="NZ_BNAU01000012.1"/>
</dbReference>
<evidence type="ECO:0000256" key="1">
    <source>
        <dbReference type="ARBA" id="ARBA00008007"/>
    </source>
</evidence>